<keyword evidence="2" id="KW-1185">Reference proteome</keyword>
<reference evidence="2" key="1">
    <citation type="journal article" date="2019" name="Int. J. Syst. Evol. Microbiol.">
        <title>The Global Catalogue of Microorganisms (GCM) 10K type strain sequencing project: providing services to taxonomists for standard genome sequencing and annotation.</title>
        <authorList>
            <consortium name="The Broad Institute Genomics Platform"/>
            <consortium name="The Broad Institute Genome Sequencing Center for Infectious Disease"/>
            <person name="Wu L."/>
            <person name="Ma J."/>
        </authorList>
    </citation>
    <scope>NUCLEOTIDE SEQUENCE [LARGE SCALE GENOMIC DNA]</scope>
    <source>
        <strain evidence="2">JCM 13249</strain>
    </source>
</reference>
<dbReference type="EMBL" id="BAAALS010000024">
    <property type="protein sequence ID" value="GAA1767553.1"/>
    <property type="molecule type" value="Genomic_DNA"/>
</dbReference>
<gene>
    <name evidence="1" type="ORF">GCM10009681_43280</name>
</gene>
<evidence type="ECO:0000313" key="1">
    <source>
        <dbReference type="EMBL" id="GAA1767553.1"/>
    </source>
</evidence>
<protein>
    <recommendedName>
        <fullName evidence="3">Pentapeptide repeat-containing protein</fullName>
    </recommendedName>
</protein>
<sequence length="258" mass="29101">MKVPTVSSIGGEDELTDQTFSRLSFDQLNLAALSFVRCRFERIIVGSLVTGYLDGITYLRDCVFDNFKVKSLSTGYSRFENCVFKNASIGEWHAEYTELVDCEFSGKLKRAIFYGRPHNPRGRVEADAKHRSLHGLPPQSDAYRDAVLRERNEFSGNDFSRAVFSDVEFVKGVDLSKQRLPEEGRLVLYDAEPILRAAADDVSHWNDGNEKSKAEFILERLLGRVNDGQSQLYVVPSKWSGSGADKLFDTIRRLLGDA</sequence>
<dbReference type="SUPFAM" id="SSF141571">
    <property type="entry name" value="Pentapeptide repeat-like"/>
    <property type="match status" value="1"/>
</dbReference>
<accession>A0ABP4X1P5</accession>
<evidence type="ECO:0000313" key="2">
    <source>
        <dbReference type="Proteomes" id="UP001500655"/>
    </source>
</evidence>
<dbReference type="Proteomes" id="UP001500655">
    <property type="component" value="Unassembled WGS sequence"/>
</dbReference>
<organism evidence="1 2">
    <name type="scientific">Luedemannella helvata</name>
    <dbReference type="NCBI Taxonomy" id="349315"/>
    <lineage>
        <taxon>Bacteria</taxon>
        <taxon>Bacillati</taxon>
        <taxon>Actinomycetota</taxon>
        <taxon>Actinomycetes</taxon>
        <taxon>Micromonosporales</taxon>
        <taxon>Micromonosporaceae</taxon>
        <taxon>Luedemannella</taxon>
    </lineage>
</organism>
<dbReference type="Gene3D" id="2.160.20.80">
    <property type="entry name" value="E3 ubiquitin-protein ligase SopA"/>
    <property type="match status" value="1"/>
</dbReference>
<proteinExistence type="predicted"/>
<evidence type="ECO:0008006" key="3">
    <source>
        <dbReference type="Google" id="ProtNLM"/>
    </source>
</evidence>
<name>A0ABP4X1P5_9ACTN</name>
<comment type="caution">
    <text evidence="1">The sequence shown here is derived from an EMBL/GenBank/DDBJ whole genome shotgun (WGS) entry which is preliminary data.</text>
</comment>